<proteinExistence type="predicted"/>
<reference evidence="1 2" key="1">
    <citation type="submission" date="2020-08" db="EMBL/GenBank/DDBJ databases">
        <title>Genomic Encyclopedia of Type Strains, Phase IV (KMG-V): Genome sequencing to study the core and pangenomes of soil and plant-associated prokaryotes.</title>
        <authorList>
            <person name="Whitman W."/>
        </authorList>
    </citation>
    <scope>NUCLEOTIDE SEQUENCE [LARGE SCALE GENOMIC DNA]</scope>
    <source>
        <strain evidence="1 2">JPY162</strain>
    </source>
</reference>
<protein>
    <recommendedName>
        <fullName evidence="3">Sulfotransferase family protein</fullName>
    </recommendedName>
</protein>
<evidence type="ECO:0008006" key="3">
    <source>
        <dbReference type="Google" id="ProtNLM"/>
    </source>
</evidence>
<organism evidence="1 2">
    <name type="scientific">Paraburkholderia youngii</name>
    <dbReference type="NCBI Taxonomy" id="2782701"/>
    <lineage>
        <taxon>Bacteria</taxon>
        <taxon>Pseudomonadati</taxon>
        <taxon>Pseudomonadota</taxon>
        <taxon>Betaproteobacteria</taxon>
        <taxon>Burkholderiales</taxon>
        <taxon>Burkholderiaceae</taxon>
        <taxon>Paraburkholderia</taxon>
    </lineage>
</organism>
<dbReference type="PANTHER" id="PTHR32301:SF6">
    <property type="entry name" value="GOLVESIN-RELATED"/>
    <property type="match status" value="1"/>
</dbReference>
<dbReference type="InterPro" id="IPR053259">
    <property type="entry name" value="Golvesin-related_Golgi"/>
</dbReference>
<accession>A0A7W8LDJ5</accession>
<dbReference type="InterPro" id="IPR027417">
    <property type="entry name" value="P-loop_NTPase"/>
</dbReference>
<dbReference type="EMBL" id="JACHDE010000025">
    <property type="protein sequence ID" value="MBB5404991.1"/>
    <property type="molecule type" value="Genomic_DNA"/>
</dbReference>
<dbReference type="PANTHER" id="PTHR32301">
    <property type="entry name" value="COUNTIN RECEPTOR CNR3-RELATED"/>
    <property type="match status" value="1"/>
</dbReference>
<evidence type="ECO:0000313" key="2">
    <source>
        <dbReference type="Proteomes" id="UP000592820"/>
    </source>
</evidence>
<evidence type="ECO:0000313" key="1">
    <source>
        <dbReference type="EMBL" id="MBB5404991.1"/>
    </source>
</evidence>
<name>A0A7W8LDJ5_9BURK</name>
<comment type="caution">
    <text evidence="1">The sequence shown here is derived from an EMBL/GenBank/DDBJ whole genome shotgun (WGS) entry which is preliminary data.</text>
</comment>
<sequence length="524" mass="58670">MDVHVFRSSFVSYESTASGICPVIASHLAGRLCYGARYSFPTHSIRTDSSSRGRRAEIGALRGNSTKPRRRYSAYARLLLASTSSLFGGRAALYHNWLLHLGPAIGFKIEATQHIAMTYVSKPLFFIHPPKCGGSTVISFFDLNLDRDKFINFVWGGVSQEKTRERFLASGIGGGHDPIGIHRDLKMPLEYCSILREPLRRQISHYWFARNGKNGGVARGVSVSEAEALAQGGELSLDDWVGESCSGKNLFVQMLSGHGRVNRESLEIAIENVRQHIPTVGLCEDMSDFLLRLCGRTGMRLPFFIRTNVTEGVPKERSPLSERAREKFVEDNHLDYELYQYVCDEIARERESYGAIYTRAIEAVRQIQRRIDALDNPYIYTGKSNMFGFDEDHLRMVREVATSADLSPIDAYIKLAQSRRRECGDLFDGFVDAVNDDMVHGWAVNLSVPDKCVPIEIWVREKLVATTLTGNPRPDVAAAGYASERCGFAVRLPEEAQEGFRVKIAGSAQTIRSAGTWQRGWHMA</sequence>
<gene>
    <name evidence="1" type="ORF">HDG41_007087</name>
</gene>
<dbReference type="AlphaFoldDB" id="A0A7W8LDJ5"/>
<dbReference type="Gene3D" id="3.40.50.300">
    <property type="entry name" value="P-loop containing nucleotide triphosphate hydrolases"/>
    <property type="match status" value="1"/>
</dbReference>
<dbReference type="Proteomes" id="UP000592820">
    <property type="component" value="Unassembled WGS sequence"/>
</dbReference>